<dbReference type="Proteomes" id="UP000192796">
    <property type="component" value="Unassembled WGS sequence"/>
</dbReference>
<gene>
    <name evidence="2" type="ORF">A3860_20410</name>
</gene>
<protein>
    <recommendedName>
        <fullName evidence="4">Outer membrane protein beta-barrel domain-containing protein</fullName>
    </recommendedName>
</protein>
<dbReference type="InterPro" id="IPR011250">
    <property type="entry name" value="OMP/PagP_B-barrel"/>
</dbReference>
<dbReference type="AlphaFoldDB" id="A0A1V9G194"/>
<name>A0A1V9G194_9BACT</name>
<organism evidence="2 3">
    <name type="scientific">Niastella vici</name>
    <dbReference type="NCBI Taxonomy" id="1703345"/>
    <lineage>
        <taxon>Bacteria</taxon>
        <taxon>Pseudomonadati</taxon>
        <taxon>Bacteroidota</taxon>
        <taxon>Chitinophagia</taxon>
        <taxon>Chitinophagales</taxon>
        <taxon>Chitinophagaceae</taxon>
        <taxon>Niastella</taxon>
    </lineage>
</organism>
<dbReference type="EMBL" id="LVYD01000042">
    <property type="protein sequence ID" value="OQP64337.1"/>
    <property type="molecule type" value="Genomic_DNA"/>
</dbReference>
<keyword evidence="1" id="KW-0732">Signal</keyword>
<dbReference type="OrthoDB" id="764974at2"/>
<dbReference type="Gene3D" id="2.40.160.20">
    <property type="match status" value="1"/>
</dbReference>
<evidence type="ECO:0000313" key="3">
    <source>
        <dbReference type="Proteomes" id="UP000192796"/>
    </source>
</evidence>
<sequence>MKRTITLFTAFLLLTIALHAQKKQPKFLAEIGVGPSFPIGRFASTKYKDDEVPGFAKTGLAAHLSVGYYLRQNVGVLLSYGLSSHPQDKDAYRKDIESQIPGVKLTHMDFTNWQTFKLMGGGFLVTPLTSEGELVLLTKLTAGVSKIVIPKRDFYGSNQDGTSTVSSMDTGRSLPWSFCYQVSLGLEYKLNRNLYVLLDISSFNTTGKMEWTYTAIPGGDITIKNKYKQGTVNTLAGIGLHF</sequence>
<evidence type="ECO:0000313" key="2">
    <source>
        <dbReference type="EMBL" id="OQP64337.1"/>
    </source>
</evidence>
<dbReference type="SUPFAM" id="SSF56925">
    <property type="entry name" value="OMPA-like"/>
    <property type="match status" value="1"/>
</dbReference>
<evidence type="ECO:0008006" key="4">
    <source>
        <dbReference type="Google" id="ProtNLM"/>
    </source>
</evidence>
<accession>A0A1V9G194</accession>
<feature type="chain" id="PRO_5012415747" description="Outer membrane protein beta-barrel domain-containing protein" evidence="1">
    <location>
        <begin position="21"/>
        <end position="242"/>
    </location>
</feature>
<comment type="caution">
    <text evidence="2">The sequence shown here is derived from an EMBL/GenBank/DDBJ whole genome shotgun (WGS) entry which is preliminary data.</text>
</comment>
<reference evidence="2 3" key="1">
    <citation type="submission" date="2016-03" db="EMBL/GenBank/DDBJ databases">
        <title>Niastella vici sp. nov., isolated from farmland soil.</title>
        <authorList>
            <person name="Chen L."/>
            <person name="Wang D."/>
            <person name="Yang S."/>
            <person name="Wang G."/>
        </authorList>
    </citation>
    <scope>NUCLEOTIDE SEQUENCE [LARGE SCALE GENOMIC DNA]</scope>
    <source>
        <strain evidence="2 3">DJ57</strain>
    </source>
</reference>
<dbReference type="RefSeq" id="WP_081146953.1">
    <property type="nucleotide sequence ID" value="NZ_LVYD01000042.1"/>
</dbReference>
<keyword evidence="3" id="KW-1185">Reference proteome</keyword>
<feature type="signal peptide" evidence="1">
    <location>
        <begin position="1"/>
        <end position="20"/>
    </location>
</feature>
<proteinExistence type="predicted"/>
<evidence type="ECO:0000256" key="1">
    <source>
        <dbReference type="SAM" id="SignalP"/>
    </source>
</evidence>